<keyword evidence="4" id="KW-1185">Reference proteome</keyword>
<accession>A0A8H6K3V2</accession>
<feature type="region of interest" description="Disordered" evidence="1">
    <location>
        <begin position="1"/>
        <end position="29"/>
    </location>
</feature>
<keyword evidence="2" id="KW-1133">Transmembrane helix</keyword>
<reference evidence="3" key="1">
    <citation type="journal article" date="2020" name="Phytopathology">
        <title>Genome Sequence Resources of Colletotrichum truncatum, C. plurivorum, C. musicola, and C. sojae: Four Species Pathogenic to Soybean (Glycine max).</title>
        <authorList>
            <person name="Rogerio F."/>
            <person name="Boufleur T.R."/>
            <person name="Ciampi-Guillardi M."/>
            <person name="Sukno S.A."/>
            <person name="Thon M.R."/>
            <person name="Massola Junior N.S."/>
            <person name="Baroncelli R."/>
        </authorList>
    </citation>
    <scope>NUCLEOTIDE SEQUENCE</scope>
    <source>
        <strain evidence="3">LFN00145</strain>
    </source>
</reference>
<gene>
    <name evidence="3" type="ORF">CPLU01_11117</name>
</gene>
<comment type="caution">
    <text evidence="3">The sequence shown here is derived from an EMBL/GenBank/DDBJ whole genome shotgun (WGS) entry which is preliminary data.</text>
</comment>
<feature type="transmembrane region" description="Helical" evidence="2">
    <location>
        <begin position="405"/>
        <end position="428"/>
    </location>
</feature>
<evidence type="ECO:0000313" key="4">
    <source>
        <dbReference type="Proteomes" id="UP000654918"/>
    </source>
</evidence>
<evidence type="ECO:0000256" key="1">
    <source>
        <dbReference type="SAM" id="MobiDB-lite"/>
    </source>
</evidence>
<name>A0A8H6K3V2_9PEZI</name>
<dbReference type="EMBL" id="WIGO01000202">
    <property type="protein sequence ID" value="KAF6823980.1"/>
    <property type="molecule type" value="Genomic_DNA"/>
</dbReference>
<evidence type="ECO:0000313" key="3">
    <source>
        <dbReference type="EMBL" id="KAF6823980.1"/>
    </source>
</evidence>
<proteinExistence type="predicted"/>
<evidence type="ECO:0000256" key="2">
    <source>
        <dbReference type="SAM" id="Phobius"/>
    </source>
</evidence>
<keyword evidence="2" id="KW-0812">Transmembrane</keyword>
<organism evidence="3 4">
    <name type="scientific">Colletotrichum plurivorum</name>
    <dbReference type="NCBI Taxonomy" id="2175906"/>
    <lineage>
        <taxon>Eukaryota</taxon>
        <taxon>Fungi</taxon>
        <taxon>Dikarya</taxon>
        <taxon>Ascomycota</taxon>
        <taxon>Pezizomycotina</taxon>
        <taxon>Sordariomycetes</taxon>
        <taxon>Hypocreomycetidae</taxon>
        <taxon>Glomerellales</taxon>
        <taxon>Glomerellaceae</taxon>
        <taxon>Colletotrichum</taxon>
        <taxon>Colletotrichum orchidearum species complex</taxon>
    </lineage>
</organism>
<dbReference type="Proteomes" id="UP000654918">
    <property type="component" value="Unassembled WGS sequence"/>
</dbReference>
<sequence length="498" mass="56788">MHPRTSRSMRCQPFKWSRPVTTRDSETSKADQHLITQHHFSSSGNDDESLLDLFLDVGTKSPKLGYERPEFERFFGHGLLERIRDDDFEEPSQPTAWLYDVNQNNEPRAYSGLLTAKQLHHYTTLKAGAEFVLEFHMPCLVWQDGQVLREDMRVTMDGKPIRQGESLSFLSASRDGNIPPEATEILYECQTSFCVTGWDISAWTAICLVDSYFDDESDEDDPRMLPYYPKSDEPDSPEPDALCLGKCLADRIMLKDPREYFLLGCKFHIERISQEWEKIGFKLQQKMKTYRTTLRTADGDSANVEGSEAWFKQTSRLITDLISMLQKTVKCLFQFVERDSHRIDNDADEITSAALKSSFSDILIFGYELEKVLDKLEHLRQKVETFQNQLQFVSPMALAGSTMQAGLVAGNVVFCFFALTCLFGLLTWKMQTVTQWFDFVVKKICQKLPIAAEGAVPALEPTAASVTTGSSFPLSTGAVRRRDRPNRREMDMEQVVGC</sequence>
<protein>
    <submittedName>
        <fullName evidence="3">Uncharacterized protein</fullName>
    </submittedName>
</protein>
<keyword evidence="2" id="KW-0472">Membrane</keyword>
<dbReference type="AlphaFoldDB" id="A0A8H6K3V2"/>